<accession>A0A0V0GWG9</accession>
<sequence>MRKEHIICSTVGASFSILRLGSTPLTTMAYQIPSSGQTLNSYSLSLQKHAKHNHHYLLMWRVVSGGSALVIVERGKRT</sequence>
<name>A0A0V0GWG9_SOLCH</name>
<protein>
    <submittedName>
        <fullName evidence="1">Putative ovule protein</fullName>
    </submittedName>
</protein>
<dbReference type="EMBL" id="GEDG01029909">
    <property type="protein sequence ID" value="JAP12243.1"/>
    <property type="molecule type" value="Transcribed_RNA"/>
</dbReference>
<organism evidence="1">
    <name type="scientific">Solanum chacoense</name>
    <name type="common">Chaco potato</name>
    <dbReference type="NCBI Taxonomy" id="4108"/>
    <lineage>
        <taxon>Eukaryota</taxon>
        <taxon>Viridiplantae</taxon>
        <taxon>Streptophyta</taxon>
        <taxon>Embryophyta</taxon>
        <taxon>Tracheophyta</taxon>
        <taxon>Spermatophyta</taxon>
        <taxon>Magnoliopsida</taxon>
        <taxon>eudicotyledons</taxon>
        <taxon>Gunneridae</taxon>
        <taxon>Pentapetalae</taxon>
        <taxon>asterids</taxon>
        <taxon>lamiids</taxon>
        <taxon>Solanales</taxon>
        <taxon>Solanaceae</taxon>
        <taxon>Solanoideae</taxon>
        <taxon>Solaneae</taxon>
        <taxon>Solanum</taxon>
    </lineage>
</organism>
<reference evidence="1" key="1">
    <citation type="submission" date="2015-12" db="EMBL/GenBank/DDBJ databases">
        <title>Gene expression during late stages of embryo sac development: a critical building block for successful pollen-pistil interactions.</title>
        <authorList>
            <person name="Liu Y."/>
            <person name="Joly V."/>
            <person name="Sabar M."/>
            <person name="Matton D.P."/>
        </authorList>
    </citation>
    <scope>NUCLEOTIDE SEQUENCE</scope>
</reference>
<evidence type="ECO:0000313" key="1">
    <source>
        <dbReference type="EMBL" id="JAP12243.1"/>
    </source>
</evidence>
<dbReference type="AlphaFoldDB" id="A0A0V0GWG9"/>
<proteinExistence type="predicted"/>